<name>A0A078G9X8_BRANA</name>
<keyword evidence="3" id="KW-1185">Reference proteome</keyword>
<dbReference type="Proteomes" id="UP000028999">
    <property type="component" value="Unassembled WGS sequence"/>
</dbReference>
<gene>
    <name evidence="2" type="primary">BnaC01g36210D</name>
    <name evidence="1" type="ORF">DARMORV10_C01P49230.1</name>
    <name evidence="2" type="ORF">GSBRNA2T00018119001</name>
</gene>
<evidence type="ECO:0000313" key="1">
    <source>
        <dbReference type="EMBL" id="CAF2078724.1"/>
    </source>
</evidence>
<reference evidence="1" key="3">
    <citation type="submission" date="2021-01" db="EMBL/GenBank/DDBJ databases">
        <authorList>
            <consortium name="Genoscope - CEA"/>
            <person name="William W."/>
        </authorList>
    </citation>
    <scope>NUCLEOTIDE SEQUENCE</scope>
</reference>
<dbReference type="EMBL" id="LK032125">
    <property type="protein sequence ID" value="CDY21827.1"/>
    <property type="molecule type" value="Genomic_DNA"/>
</dbReference>
<evidence type="ECO:0000313" key="3">
    <source>
        <dbReference type="Proteomes" id="UP000028999"/>
    </source>
</evidence>
<dbReference type="Proteomes" id="UP001295469">
    <property type="component" value="Chromosome C01"/>
</dbReference>
<dbReference type="PaxDb" id="3708-A0A078G9X8"/>
<organism evidence="2 3">
    <name type="scientific">Brassica napus</name>
    <name type="common">Rape</name>
    <dbReference type="NCBI Taxonomy" id="3708"/>
    <lineage>
        <taxon>Eukaryota</taxon>
        <taxon>Viridiplantae</taxon>
        <taxon>Streptophyta</taxon>
        <taxon>Embryophyta</taxon>
        <taxon>Tracheophyta</taxon>
        <taxon>Spermatophyta</taxon>
        <taxon>Magnoliopsida</taxon>
        <taxon>eudicotyledons</taxon>
        <taxon>Gunneridae</taxon>
        <taxon>Pentapetalae</taxon>
        <taxon>rosids</taxon>
        <taxon>malvids</taxon>
        <taxon>Brassicales</taxon>
        <taxon>Brassicaceae</taxon>
        <taxon>Brassiceae</taxon>
        <taxon>Brassica</taxon>
    </lineage>
</organism>
<protein>
    <submittedName>
        <fullName evidence="1">(rape) hypothetical protein</fullName>
    </submittedName>
    <submittedName>
        <fullName evidence="2">BnaC01g36210D protein</fullName>
    </submittedName>
</protein>
<proteinExistence type="predicted"/>
<reference evidence="2 3" key="1">
    <citation type="journal article" date="2014" name="Science">
        <title>Plant genetics. Early allopolyploid evolution in the post-Neolithic Brassica napus oilseed genome.</title>
        <authorList>
            <person name="Chalhoub B."/>
            <person name="Denoeud F."/>
            <person name="Liu S."/>
            <person name="Parkin I.A."/>
            <person name="Tang H."/>
            <person name="Wang X."/>
            <person name="Chiquet J."/>
            <person name="Belcram H."/>
            <person name="Tong C."/>
            <person name="Samans B."/>
            <person name="Correa M."/>
            <person name="Da Silva C."/>
            <person name="Just J."/>
            <person name="Falentin C."/>
            <person name="Koh C.S."/>
            <person name="Le Clainche I."/>
            <person name="Bernard M."/>
            <person name="Bento P."/>
            <person name="Noel B."/>
            <person name="Labadie K."/>
            <person name="Alberti A."/>
            <person name="Charles M."/>
            <person name="Arnaud D."/>
            <person name="Guo H."/>
            <person name="Daviaud C."/>
            <person name="Alamery S."/>
            <person name="Jabbari K."/>
            <person name="Zhao M."/>
            <person name="Edger P.P."/>
            <person name="Chelaifa H."/>
            <person name="Tack D."/>
            <person name="Lassalle G."/>
            <person name="Mestiri I."/>
            <person name="Schnel N."/>
            <person name="Le Paslier M.C."/>
            <person name="Fan G."/>
            <person name="Renault V."/>
            <person name="Bayer P.E."/>
            <person name="Golicz A.A."/>
            <person name="Manoli S."/>
            <person name="Lee T.H."/>
            <person name="Thi V.H."/>
            <person name="Chalabi S."/>
            <person name="Hu Q."/>
            <person name="Fan C."/>
            <person name="Tollenaere R."/>
            <person name="Lu Y."/>
            <person name="Battail C."/>
            <person name="Shen J."/>
            <person name="Sidebottom C.H."/>
            <person name="Wang X."/>
            <person name="Canaguier A."/>
            <person name="Chauveau A."/>
            <person name="Berard A."/>
            <person name="Deniot G."/>
            <person name="Guan M."/>
            <person name="Liu Z."/>
            <person name="Sun F."/>
            <person name="Lim Y.P."/>
            <person name="Lyons E."/>
            <person name="Town C.D."/>
            <person name="Bancroft I."/>
            <person name="Wang X."/>
            <person name="Meng J."/>
            <person name="Ma J."/>
            <person name="Pires J.C."/>
            <person name="King G.J."/>
            <person name="Brunel D."/>
            <person name="Delourme R."/>
            <person name="Renard M."/>
            <person name="Aury J.M."/>
            <person name="Adams K.L."/>
            <person name="Batley J."/>
            <person name="Snowdon R.J."/>
            <person name="Tost J."/>
            <person name="Edwards D."/>
            <person name="Zhou Y."/>
            <person name="Hua W."/>
            <person name="Sharpe A.G."/>
            <person name="Paterson A.H."/>
            <person name="Guan C."/>
            <person name="Wincker P."/>
        </authorList>
    </citation>
    <scope>NUCLEOTIDE SEQUENCE [LARGE SCALE GENOMIC DNA]</scope>
    <source>
        <strain evidence="3">cv. Darmor-bzh</strain>
    </source>
</reference>
<sequence>MWDENLKKYIDDLKDPSLSGKPYVLGKTSLLISIQMNIDFNFGIDHMVKSHFVSSKGPKQSQHFMNFFFQKVCYHKNYFTSVNNIRFVAILLYTRGWPALRVGEFTIKLFNIQIYLIL</sequence>
<reference evidence="2" key="2">
    <citation type="submission" date="2014-06" db="EMBL/GenBank/DDBJ databases">
        <authorList>
            <person name="Genoscope - CEA"/>
        </authorList>
    </citation>
    <scope>NUCLEOTIDE SEQUENCE</scope>
</reference>
<dbReference type="AlphaFoldDB" id="A0A078G9X8"/>
<dbReference type="EMBL" id="HG994365">
    <property type="protein sequence ID" value="CAF2078724.1"/>
    <property type="molecule type" value="Genomic_DNA"/>
</dbReference>
<accession>A0A078G9X8</accession>
<evidence type="ECO:0000313" key="2">
    <source>
        <dbReference type="EMBL" id="CDY21827.1"/>
    </source>
</evidence>
<dbReference type="Gramene" id="CDY21827">
    <property type="protein sequence ID" value="CDY21827"/>
    <property type="gene ID" value="GSBRNA2T00018119001"/>
</dbReference>